<feature type="transmembrane region" description="Helical" evidence="1">
    <location>
        <begin position="251"/>
        <end position="270"/>
    </location>
</feature>
<keyword evidence="1" id="KW-1133">Transmembrane helix</keyword>
<dbReference type="GO" id="GO:0016757">
    <property type="term" value="F:glycosyltransferase activity"/>
    <property type="evidence" value="ECO:0007669"/>
    <property type="project" value="InterPro"/>
</dbReference>
<evidence type="ECO:0008006" key="3">
    <source>
        <dbReference type="Google" id="ProtNLM"/>
    </source>
</evidence>
<protein>
    <recommendedName>
        <fullName evidence="3">Glycosyltransferase</fullName>
    </recommendedName>
</protein>
<evidence type="ECO:0000256" key="1">
    <source>
        <dbReference type="SAM" id="Phobius"/>
    </source>
</evidence>
<proteinExistence type="predicted"/>
<dbReference type="Gene3D" id="3.90.550.20">
    <property type="match status" value="1"/>
</dbReference>
<keyword evidence="1" id="KW-0812">Transmembrane</keyword>
<sequence length="290" mass="34257">MRNVFLYWVGAEFKLIKILRDILYLNSNNQRNYVVNIVNDKTIVLYIPNLPNDFFKLNPTRQAAYARVNIMCNYGGIWLDSDTIVMDDLNRLFEILEQKDGFLIRENNESLYSGVFGSRANTPLLLEWFDRVHSQFLSNSEFDGTELERIQEEFPQYYDKYTIYNGLDTMYPVPRRECLEEYVQKPYTNYKKYIRKFQPLIILSSSVRRALESQSEFEILYGKRPINYFLNRSMGIEGFSSAPFSTNNLSLFLYSLFLIALLCTVFTYVYRKKIVLPTIFISLPLSKLSR</sequence>
<organism evidence="2">
    <name type="scientific">viral metagenome</name>
    <dbReference type="NCBI Taxonomy" id="1070528"/>
    <lineage>
        <taxon>unclassified sequences</taxon>
        <taxon>metagenomes</taxon>
        <taxon>organismal metagenomes</taxon>
    </lineage>
</organism>
<dbReference type="Pfam" id="PF05704">
    <property type="entry name" value="Caps_synth"/>
    <property type="match status" value="1"/>
</dbReference>
<dbReference type="AlphaFoldDB" id="A0A6C0K0B7"/>
<name>A0A6C0K0B7_9ZZZZ</name>
<keyword evidence="1" id="KW-0472">Membrane</keyword>
<evidence type="ECO:0000313" key="2">
    <source>
        <dbReference type="EMBL" id="QHU11139.1"/>
    </source>
</evidence>
<dbReference type="EMBL" id="MN740779">
    <property type="protein sequence ID" value="QHU11139.1"/>
    <property type="molecule type" value="Genomic_DNA"/>
</dbReference>
<dbReference type="InterPro" id="IPR029044">
    <property type="entry name" value="Nucleotide-diphossugar_trans"/>
</dbReference>
<dbReference type="SUPFAM" id="SSF53448">
    <property type="entry name" value="Nucleotide-diphospho-sugar transferases"/>
    <property type="match status" value="1"/>
</dbReference>
<reference evidence="2" key="1">
    <citation type="journal article" date="2020" name="Nature">
        <title>Giant virus diversity and host interactions through global metagenomics.</title>
        <authorList>
            <person name="Schulz F."/>
            <person name="Roux S."/>
            <person name="Paez-Espino D."/>
            <person name="Jungbluth S."/>
            <person name="Walsh D.A."/>
            <person name="Denef V.J."/>
            <person name="McMahon K.D."/>
            <person name="Konstantinidis K.T."/>
            <person name="Eloe-Fadrosh E.A."/>
            <person name="Kyrpides N.C."/>
            <person name="Woyke T."/>
        </authorList>
    </citation>
    <scope>NUCLEOTIDE SEQUENCE</scope>
    <source>
        <strain evidence="2">GVMAG-S-1101165-84</strain>
    </source>
</reference>
<dbReference type="InterPro" id="IPR008441">
    <property type="entry name" value="AfumC-like_glycosyl_Trfase"/>
</dbReference>
<accession>A0A6C0K0B7</accession>